<dbReference type="InterPro" id="IPR031168">
    <property type="entry name" value="G_TrmE"/>
</dbReference>
<dbReference type="PROSITE" id="PS51709">
    <property type="entry name" value="G_TRME"/>
    <property type="match status" value="1"/>
</dbReference>
<dbReference type="GO" id="GO:0042802">
    <property type="term" value="F:identical protein binding"/>
    <property type="evidence" value="ECO:0007669"/>
    <property type="project" value="UniProtKB-ARBA"/>
</dbReference>
<evidence type="ECO:0000256" key="11">
    <source>
        <dbReference type="RuleBase" id="RU003313"/>
    </source>
</evidence>
<feature type="domain" description="TrmE-type G" evidence="12">
    <location>
        <begin position="248"/>
        <end position="407"/>
    </location>
</feature>
<feature type="binding site" evidence="10">
    <location>
        <position position="283"/>
    </location>
    <ligand>
        <name>Mg(2+)</name>
        <dbReference type="ChEBI" id="CHEBI:18420"/>
    </ligand>
</feature>
<gene>
    <name evidence="10" type="primary">mnmE</name>
    <name evidence="10" type="synonym">trmE</name>
    <name evidence="13" type="ORF">C8C77_12915</name>
</gene>
<dbReference type="Gene3D" id="3.30.1360.120">
    <property type="entry name" value="Probable tRNA modification gtpase trme, domain 1"/>
    <property type="match status" value="1"/>
</dbReference>
<feature type="binding site" evidence="10">
    <location>
        <position position="282"/>
    </location>
    <ligand>
        <name>K(+)</name>
        <dbReference type="ChEBI" id="CHEBI:29103"/>
    </ligand>
</feature>
<keyword evidence="5 10" id="KW-0547">Nucleotide-binding</keyword>
<dbReference type="Pfam" id="PF01926">
    <property type="entry name" value="MMR_HSR1"/>
    <property type="match status" value="1"/>
</dbReference>
<protein>
    <recommendedName>
        <fullName evidence="10">tRNA modification GTPase MnmE</fullName>
        <ecNumber evidence="10">3.6.-.-</ecNumber>
    </recommendedName>
</protein>
<keyword evidence="8 10" id="KW-0630">Potassium</keyword>
<comment type="caution">
    <text evidence="13">The sequence shown here is derived from an EMBL/GenBank/DDBJ whole genome shotgun (WGS) entry which is preliminary data.</text>
</comment>
<dbReference type="Proteomes" id="UP000294697">
    <property type="component" value="Unassembled WGS sequence"/>
</dbReference>
<feature type="binding site" evidence="10">
    <location>
        <position position="277"/>
    </location>
    <ligand>
        <name>K(+)</name>
        <dbReference type="ChEBI" id="CHEBI:29103"/>
    </ligand>
</feature>
<organism evidence="13 14">
    <name type="scientific">Halanaerobium saccharolyticum</name>
    <dbReference type="NCBI Taxonomy" id="43595"/>
    <lineage>
        <taxon>Bacteria</taxon>
        <taxon>Bacillati</taxon>
        <taxon>Bacillota</taxon>
        <taxon>Clostridia</taxon>
        <taxon>Halanaerobiales</taxon>
        <taxon>Halanaerobiaceae</taxon>
        <taxon>Halanaerobium</taxon>
    </lineage>
</organism>
<evidence type="ECO:0000259" key="12">
    <source>
        <dbReference type="PROSITE" id="PS51709"/>
    </source>
</evidence>
<dbReference type="GO" id="GO:0030488">
    <property type="term" value="P:tRNA methylation"/>
    <property type="evidence" value="ECO:0007669"/>
    <property type="project" value="TreeGrafter"/>
</dbReference>
<feature type="binding site" evidence="10">
    <location>
        <position position="486"/>
    </location>
    <ligand>
        <name>(6S)-5-formyl-5,6,7,8-tetrahydrofolate</name>
        <dbReference type="ChEBI" id="CHEBI:57457"/>
    </ligand>
</feature>
<dbReference type="NCBIfam" id="TIGR00231">
    <property type="entry name" value="small_GTP"/>
    <property type="match status" value="1"/>
</dbReference>
<dbReference type="GO" id="GO:0005829">
    <property type="term" value="C:cytosol"/>
    <property type="evidence" value="ECO:0007669"/>
    <property type="project" value="TreeGrafter"/>
</dbReference>
<dbReference type="FunFam" id="3.40.50.300:FF:000494">
    <property type="entry name" value="tRNA modification GTPase MnmE"/>
    <property type="match status" value="1"/>
</dbReference>
<proteinExistence type="inferred from homology"/>
<dbReference type="EMBL" id="SODA01000029">
    <property type="protein sequence ID" value="TDV99771.1"/>
    <property type="molecule type" value="Genomic_DNA"/>
</dbReference>
<comment type="subcellular location">
    <subcellularLocation>
        <location evidence="10">Cytoplasm</location>
    </subcellularLocation>
</comment>
<comment type="subunit">
    <text evidence="10">Homodimer. Heterotetramer of two MnmE and two MnmG subunits.</text>
</comment>
<dbReference type="SUPFAM" id="SSF52540">
    <property type="entry name" value="P-loop containing nucleoside triphosphate hydrolases"/>
    <property type="match status" value="1"/>
</dbReference>
<dbReference type="InterPro" id="IPR005225">
    <property type="entry name" value="Small_GTP-bd"/>
</dbReference>
<comment type="cofactor">
    <cofactor evidence="10">
        <name>K(+)</name>
        <dbReference type="ChEBI" id="CHEBI:29103"/>
    </cofactor>
    <text evidence="10">Binds 1 potassium ion per subunit.</text>
</comment>
<evidence type="ECO:0000256" key="10">
    <source>
        <dbReference type="HAMAP-Rule" id="MF_00379"/>
    </source>
</evidence>
<feature type="binding site" evidence="10">
    <location>
        <begin position="258"/>
        <end position="263"/>
    </location>
    <ligand>
        <name>GTP</name>
        <dbReference type="ChEBI" id="CHEBI:37565"/>
    </ligand>
</feature>
<dbReference type="InterPro" id="IPR027417">
    <property type="entry name" value="P-loop_NTPase"/>
</dbReference>
<dbReference type="InterPro" id="IPR006073">
    <property type="entry name" value="GTP-bd"/>
</dbReference>
<evidence type="ECO:0000256" key="5">
    <source>
        <dbReference type="ARBA" id="ARBA00022741"/>
    </source>
</evidence>
<comment type="function">
    <text evidence="10">Exhibits a very high intrinsic GTPase hydrolysis rate. Involved in the addition of a carboxymethylaminomethyl (cmnm) group at the wobble position (U34) of certain tRNAs, forming tRNA-cmnm(5)s(2)U34.</text>
</comment>
<dbReference type="GO" id="GO:0003924">
    <property type="term" value="F:GTPase activity"/>
    <property type="evidence" value="ECO:0007669"/>
    <property type="project" value="UniProtKB-UniRule"/>
</dbReference>
<feature type="binding site" evidence="10">
    <location>
        <begin position="277"/>
        <end position="283"/>
    </location>
    <ligand>
        <name>GTP</name>
        <dbReference type="ChEBI" id="CHEBI:37565"/>
    </ligand>
</feature>
<dbReference type="EC" id="3.6.-.-" evidence="10"/>
<evidence type="ECO:0000256" key="9">
    <source>
        <dbReference type="ARBA" id="ARBA00023134"/>
    </source>
</evidence>
<evidence type="ECO:0000313" key="14">
    <source>
        <dbReference type="Proteomes" id="UP000294697"/>
    </source>
</evidence>
<evidence type="ECO:0000256" key="7">
    <source>
        <dbReference type="ARBA" id="ARBA00022842"/>
    </source>
</evidence>
<evidence type="ECO:0000313" key="13">
    <source>
        <dbReference type="EMBL" id="TDV99771.1"/>
    </source>
</evidence>
<feature type="binding site" evidence="10">
    <location>
        <position position="279"/>
    </location>
    <ligand>
        <name>K(+)</name>
        <dbReference type="ChEBI" id="CHEBI:29103"/>
    </ligand>
</feature>
<keyword evidence="9 10" id="KW-0342">GTP-binding</keyword>
<dbReference type="Pfam" id="PF12631">
    <property type="entry name" value="MnmE_helical"/>
    <property type="match status" value="1"/>
</dbReference>
<dbReference type="NCBIfam" id="TIGR00450">
    <property type="entry name" value="mnmE_trmE_thdF"/>
    <property type="match status" value="1"/>
</dbReference>
<dbReference type="CDD" id="cd14858">
    <property type="entry name" value="TrmE_N"/>
    <property type="match status" value="1"/>
</dbReference>
<dbReference type="FunFam" id="3.30.1360.120:FF:000003">
    <property type="entry name" value="tRNA modification GTPase MnmE"/>
    <property type="match status" value="1"/>
</dbReference>
<dbReference type="InterPro" id="IPR027266">
    <property type="entry name" value="TrmE/GcvT-like"/>
</dbReference>
<evidence type="ECO:0000256" key="1">
    <source>
        <dbReference type="ARBA" id="ARBA00011043"/>
    </source>
</evidence>
<dbReference type="InterPro" id="IPR018948">
    <property type="entry name" value="GTP-bd_TrmE_N"/>
</dbReference>
<dbReference type="AlphaFoldDB" id="A0A4R7YUN0"/>
<feature type="binding site" evidence="10">
    <location>
        <position position="262"/>
    </location>
    <ligand>
        <name>Mg(2+)</name>
        <dbReference type="ChEBI" id="CHEBI:18420"/>
    </ligand>
</feature>
<sequence length="486" mass="54005">MDFIINPAGISLLGYVLGGVNKMDILKEDTIAAIATPFGTGGTGKIRISGPQAYQIGDKIFSSVKQGKRISEQDTYTAHYGHIKDPDSDKIIDEVIAIMMKKPHSFTGENVLEFDCHGGMTPLRAVLDLTLKYGARLAEPGEFSQRAFLNGRIDLAQAEAIIEIINSKTEKSLDLAVDQLNGKLSQKVDQIKEEAVEILAHLEAAIDYPEDEIEGFSPADLGDKFNYIKEEIEKLLKSSKQGKIYKEGLKTVIVGKPNVGKSSLLNYFLEEKRAIVTDVPGTTRDVIEEFVNLKGIPLKIIDTAGIRETKDEVEKIGVERTRESAAKADLVLFMLDINQGITSVDREIYKLIKDKPVIIIVNKTDLPAKIEKEKIEKEFFEHSVLWISLLEEEGLNELKADILDEILDEEIDTDAEAVITQSRHRDALVKAEAAIERVIVSHETNMPYDFLTIDLKDCLDGLGKITGETVADDILDRIFNDFCLGK</sequence>
<dbReference type="HAMAP" id="MF_00379">
    <property type="entry name" value="GTPase_MnmE"/>
    <property type="match status" value="1"/>
</dbReference>
<evidence type="ECO:0000256" key="2">
    <source>
        <dbReference type="ARBA" id="ARBA00022490"/>
    </source>
</evidence>
<evidence type="ECO:0000256" key="4">
    <source>
        <dbReference type="ARBA" id="ARBA00022723"/>
    </source>
</evidence>
<keyword evidence="4 10" id="KW-0479">Metal-binding</keyword>
<dbReference type="PANTHER" id="PTHR42714:SF2">
    <property type="entry name" value="TRNA MODIFICATION GTPASE GTPBP3, MITOCHONDRIAL"/>
    <property type="match status" value="1"/>
</dbReference>
<dbReference type="GO" id="GO:0005525">
    <property type="term" value="F:GTP binding"/>
    <property type="evidence" value="ECO:0007669"/>
    <property type="project" value="UniProtKB-UniRule"/>
</dbReference>
<dbReference type="InterPro" id="IPR004520">
    <property type="entry name" value="GTPase_MnmE"/>
</dbReference>
<dbReference type="Gene3D" id="3.40.50.300">
    <property type="entry name" value="P-loop containing nucleotide triphosphate hydrolases"/>
    <property type="match status" value="1"/>
</dbReference>
<accession>A0A4R7YUN0</accession>
<feature type="binding site" evidence="10">
    <location>
        <begin position="302"/>
        <end position="305"/>
    </location>
    <ligand>
        <name>GTP</name>
        <dbReference type="ChEBI" id="CHEBI:37565"/>
    </ligand>
</feature>
<dbReference type="Pfam" id="PF10396">
    <property type="entry name" value="TrmE_N"/>
    <property type="match status" value="1"/>
</dbReference>
<feature type="binding site" evidence="10">
    <location>
        <position position="152"/>
    </location>
    <ligand>
        <name>(6S)-5-formyl-5,6,7,8-tetrahydrofolate</name>
        <dbReference type="ChEBI" id="CHEBI:57457"/>
    </ligand>
</feature>
<evidence type="ECO:0000256" key="8">
    <source>
        <dbReference type="ARBA" id="ARBA00022958"/>
    </source>
</evidence>
<dbReference type="GO" id="GO:0046872">
    <property type="term" value="F:metal ion binding"/>
    <property type="evidence" value="ECO:0007669"/>
    <property type="project" value="UniProtKB-KW"/>
</dbReference>
<feature type="binding site" evidence="10">
    <location>
        <position position="113"/>
    </location>
    <ligand>
        <name>(6S)-5-formyl-5,6,7,8-tetrahydrofolate</name>
        <dbReference type="ChEBI" id="CHEBI:57457"/>
    </ligand>
</feature>
<evidence type="ECO:0000256" key="3">
    <source>
        <dbReference type="ARBA" id="ARBA00022694"/>
    </source>
</evidence>
<dbReference type="InterPro" id="IPR027368">
    <property type="entry name" value="MnmE_dom2"/>
</dbReference>
<dbReference type="Gene3D" id="1.20.120.430">
    <property type="entry name" value="tRNA modification GTPase MnmE domain 2"/>
    <property type="match status" value="1"/>
</dbReference>
<keyword evidence="3 10" id="KW-0819">tRNA processing</keyword>
<feature type="binding site" evidence="10">
    <location>
        <position position="47"/>
    </location>
    <ligand>
        <name>(6S)-5-formyl-5,6,7,8-tetrahydrofolate</name>
        <dbReference type="ChEBI" id="CHEBI:57457"/>
    </ligand>
</feature>
<keyword evidence="6 10" id="KW-0378">Hydrolase</keyword>
<dbReference type="PRINTS" id="PR00449">
    <property type="entry name" value="RASTRNSFRMNG"/>
</dbReference>
<reference evidence="13 14" key="1">
    <citation type="submission" date="2019-03" db="EMBL/GenBank/DDBJ databases">
        <title>Subsurface microbial communities from deep shales in Ohio and West Virginia, USA.</title>
        <authorList>
            <person name="Wrighton K."/>
        </authorList>
    </citation>
    <scope>NUCLEOTIDE SEQUENCE [LARGE SCALE GENOMIC DNA]</scope>
    <source>
        <strain evidence="13 14">MSL9.2</strain>
    </source>
</reference>
<dbReference type="InterPro" id="IPR025867">
    <property type="entry name" value="MnmE_helical"/>
</dbReference>
<keyword evidence="2 10" id="KW-0963">Cytoplasm</keyword>
<keyword evidence="7 10" id="KW-0460">Magnesium</keyword>
<dbReference type="CDD" id="cd04164">
    <property type="entry name" value="trmE"/>
    <property type="match status" value="1"/>
</dbReference>
<dbReference type="NCBIfam" id="NF003661">
    <property type="entry name" value="PRK05291.1-3"/>
    <property type="match status" value="1"/>
</dbReference>
<comment type="caution">
    <text evidence="10">Lacks conserved residue(s) required for the propagation of feature annotation.</text>
</comment>
<comment type="similarity">
    <text evidence="1 10 11">Belongs to the TRAFAC class TrmE-Era-EngA-EngB-Septin-like GTPase superfamily. TrmE GTPase family.</text>
</comment>
<dbReference type="GO" id="GO:0002098">
    <property type="term" value="P:tRNA wobble uridine modification"/>
    <property type="evidence" value="ECO:0007669"/>
    <property type="project" value="TreeGrafter"/>
</dbReference>
<dbReference type="PANTHER" id="PTHR42714">
    <property type="entry name" value="TRNA MODIFICATION GTPASE GTPBP3"/>
    <property type="match status" value="1"/>
</dbReference>
<name>A0A4R7YUN0_9FIRM</name>
<feature type="binding site" evidence="10">
    <location>
        <position position="258"/>
    </location>
    <ligand>
        <name>K(+)</name>
        <dbReference type="ChEBI" id="CHEBI:29103"/>
    </ligand>
</feature>
<evidence type="ECO:0000256" key="6">
    <source>
        <dbReference type="ARBA" id="ARBA00022801"/>
    </source>
</evidence>